<feature type="transmembrane region" description="Helical" evidence="1">
    <location>
        <begin position="391"/>
        <end position="413"/>
    </location>
</feature>
<keyword evidence="1" id="KW-0812">Transmembrane</keyword>
<evidence type="ECO:0000256" key="1">
    <source>
        <dbReference type="SAM" id="Phobius"/>
    </source>
</evidence>
<accession>G0V308</accession>
<feature type="transmembrane region" description="Helical" evidence="1">
    <location>
        <begin position="279"/>
        <end position="300"/>
    </location>
</feature>
<keyword evidence="1" id="KW-0472">Membrane</keyword>
<feature type="transmembrane region" description="Helical" evidence="1">
    <location>
        <begin position="539"/>
        <end position="559"/>
    </location>
</feature>
<name>G0V308_TRYCI</name>
<feature type="transmembrane region" description="Helical" evidence="1">
    <location>
        <begin position="583"/>
        <end position="605"/>
    </location>
</feature>
<dbReference type="EMBL" id="HE575324">
    <property type="protein sequence ID" value="CCC96031.1"/>
    <property type="molecule type" value="Genomic_DNA"/>
</dbReference>
<dbReference type="VEuPathDB" id="TriTrypDB:TcIL3000.11.15500"/>
<protein>
    <submittedName>
        <fullName evidence="2">Uncharacterized protein TCIL3000_11_15500</fullName>
    </submittedName>
</protein>
<evidence type="ECO:0000313" key="2">
    <source>
        <dbReference type="EMBL" id="CCC96031.1"/>
    </source>
</evidence>
<reference evidence="2" key="1">
    <citation type="journal article" date="2012" name="Proc. Natl. Acad. Sci. U.S.A.">
        <title>Antigenic diversity is generated by distinct evolutionary mechanisms in African trypanosome species.</title>
        <authorList>
            <person name="Jackson A.P."/>
            <person name="Berry A."/>
            <person name="Aslett M."/>
            <person name="Allison H.C."/>
            <person name="Burton P."/>
            <person name="Vavrova-Anderson J."/>
            <person name="Brown R."/>
            <person name="Browne H."/>
            <person name="Corton N."/>
            <person name="Hauser H."/>
            <person name="Gamble J."/>
            <person name="Gilderthorp R."/>
            <person name="Marcello L."/>
            <person name="McQuillan J."/>
            <person name="Otto T.D."/>
            <person name="Quail M.A."/>
            <person name="Sanders M.J."/>
            <person name="van Tonder A."/>
            <person name="Ginger M.L."/>
            <person name="Field M.C."/>
            <person name="Barry J.D."/>
            <person name="Hertz-Fowler C."/>
            <person name="Berriman M."/>
        </authorList>
    </citation>
    <scope>NUCLEOTIDE SEQUENCE</scope>
    <source>
        <strain evidence="2">IL3000</strain>
    </source>
</reference>
<feature type="transmembrane region" description="Helical" evidence="1">
    <location>
        <begin position="512"/>
        <end position="534"/>
    </location>
</feature>
<proteinExistence type="predicted"/>
<feature type="transmembrane region" description="Helical" evidence="1">
    <location>
        <begin position="351"/>
        <end position="370"/>
    </location>
</feature>
<feature type="transmembrane region" description="Helical" evidence="1">
    <location>
        <begin position="312"/>
        <end position="331"/>
    </location>
</feature>
<organism evidence="2">
    <name type="scientific">Trypanosoma congolense (strain IL3000)</name>
    <dbReference type="NCBI Taxonomy" id="1068625"/>
    <lineage>
        <taxon>Eukaryota</taxon>
        <taxon>Discoba</taxon>
        <taxon>Euglenozoa</taxon>
        <taxon>Kinetoplastea</taxon>
        <taxon>Metakinetoplastina</taxon>
        <taxon>Trypanosomatida</taxon>
        <taxon>Trypanosomatidae</taxon>
        <taxon>Trypanosoma</taxon>
        <taxon>Nannomonas</taxon>
    </lineage>
</organism>
<feature type="transmembrane region" description="Helical" evidence="1">
    <location>
        <begin position="480"/>
        <end position="500"/>
    </location>
</feature>
<dbReference type="AlphaFoldDB" id="G0V308"/>
<sequence>MPGSPFQFPFNDSSDDEQNSYLAEVVPVIEDTEISPRPEPSVGRHEQEPSWFQRALNATVSLIFSSVAGGQNFMSNEPFNIAQNSPGSIGDDEQWNYRSCQSVDESVGGPSPYGEESLRSSDHVAVDLREAILEYKRAPSRLYMGIILASISPDDVKISGDILQAAAGNRELTKTLLTSGRADLNDRGVQRIIQEEIDSLMVGDEALGDRINPANIDYLKILCCAPSATVTKEQALSCRYAGLEFAKILYDNPHLLRNLPPPSWLLGLFLDICFVLDMVLTWVGLLAIFLHVICVGWVIYDWREKKHYECSSWTIFCHVIGYVVSIVAVMTSEEGRMRHYEDCIWPYPDNTLKVIPCIPVFEVALMYVTLRYQLLKDKSRYFVIRYDLYNGLMNVLLLNTYLFSIPQFLLQYYLRKTFNQSDVPFLGYTILMITDYTSYGISTYLFLRNAICSLSCNRFGFAVVAAKQSPVKRRSITSRILTASTASYLECVLCAVLLTLPKIAVCETVSLVFILIAGTAVVTGFVLLLVALVFDKRRVIWGACWPAALVHVTFTIVYTNAKIPMDVPLECSFYSLSSSSVPVLMYLTFSFLWVAIFAAICVSIYDRVTNSRGDMWDNYYFWSRR</sequence>
<keyword evidence="1" id="KW-1133">Transmembrane helix</keyword>
<feature type="transmembrane region" description="Helical" evidence="1">
    <location>
        <begin position="425"/>
        <end position="447"/>
    </location>
</feature>
<gene>
    <name evidence="2" type="ORF">TCIL3000_11_15500</name>
</gene>